<dbReference type="AlphaFoldDB" id="A0A9D2FXG2"/>
<dbReference type="CDD" id="cd00761">
    <property type="entry name" value="Glyco_tranf_GTA_type"/>
    <property type="match status" value="1"/>
</dbReference>
<evidence type="ECO:0000313" key="3">
    <source>
        <dbReference type="Proteomes" id="UP000824055"/>
    </source>
</evidence>
<evidence type="ECO:0000259" key="1">
    <source>
        <dbReference type="Pfam" id="PF00535"/>
    </source>
</evidence>
<name>A0A9D2FXG2_9BACT</name>
<dbReference type="PANTHER" id="PTHR43685:SF3">
    <property type="entry name" value="SLR2126 PROTEIN"/>
    <property type="match status" value="1"/>
</dbReference>
<dbReference type="SUPFAM" id="SSF53448">
    <property type="entry name" value="Nucleotide-diphospho-sugar transferases"/>
    <property type="match status" value="1"/>
</dbReference>
<reference evidence="2" key="1">
    <citation type="journal article" date="2021" name="PeerJ">
        <title>Extensive microbial diversity within the chicken gut microbiome revealed by metagenomics and culture.</title>
        <authorList>
            <person name="Gilroy R."/>
            <person name="Ravi A."/>
            <person name="Getino M."/>
            <person name="Pursley I."/>
            <person name="Horton D.L."/>
            <person name="Alikhan N.F."/>
            <person name="Baker D."/>
            <person name="Gharbi K."/>
            <person name="Hall N."/>
            <person name="Watson M."/>
            <person name="Adriaenssens E.M."/>
            <person name="Foster-Nyarko E."/>
            <person name="Jarju S."/>
            <person name="Secka A."/>
            <person name="Antonio M."/>
            <person name="Oren A."/>
            <person name="Chaudhuri R.R."/>
            <person name="La Ragione R."/>
            <person name="Hildebrand F."/>
            <person name="Pallen M.J."/>
        </authorList>
    </citation>
    <scope>NUCLEOTIDE SEQUENCE</scope>
    <source>
        <strain evidence="2">ChiHecec3B27-8219</strain>
    </source>
</reference>
<dbReference type="InterPro" id="IPR029044">
    <property type="entry name" value="Nucleotide-diphossugar_trans"/>
</dbReference>
<dbReference type="Gene3D" id="3.90.550.10">
    <property type="entry name" value="Spore Coat Polysaccharide Biosynthesis Protein SpsA, Chain A"/>
    <property type="match status" value="1"/>
</dbReference>
<accession>A0A9D2FXG2</accession>
<dbReference type="Pfam" id="PF00535">
    <property type="entry name" value="Glycos_transf_2"/>
    <property type="match status" value="1"/>
</dbReference>
<dbReference type="InterPro" id="IPR001173">
    <property type="entry name" value="Glyco_trans_2-like"/>
</dbReference>
<protein>
    <submittedName>
        <fullName evidence="2">Glycosyltransferase</fullName>
    </submittedName>
</protein>
<dbReference type="EMBL" id="DXBE01000036">
    <property type="protein sequence ID" value="HIZ69154.1"/>
    <property type="molecule type" value="Genomic_DNA"/>
</dbReference>
<organism evidence="2 3">
    <name type="scientific">Candidatus Prevotella avicola</name>
    <dbReference type="NCBI Taxonomy" id="2838738"/>
    <lineage>
        <taxon>Bacteria</taxon>
        <taxon>Pseudomonadati</taxon>
        <taxon>Bacteroidota</taxon>
        <taxon>Bacteroidia</taxon>
        <taxon>Bacteroidales</taxon>
        <taxon>Prevotellaceae</taxon>
        <taxon>Prevotella</taxon>
    </lineage>
</organism>
<gene>
    <name evidence="2" type="ORF">H9966_04600</name>
</gene>
<dbReference type="InterPro" id="IPR050834">
    <property type="entry name" value="Glycosyltransf_2"/>
</dbReference>
<reference evidence="2" key="2">
    <citation type="submission" date="2021-04" db="EMBL/GenBank/DDBJ databases">
        <authorList>
            <person name="Gilroy R."/>
        </authorList>
    </citation>
    <scope>NUCLEOTIDE SEQUENCE</scope>
    <source>
        <strain evidence="2">ChiHecec3B27-8219</strain>
    </source>
</reference>
<dbReference type="Proteomes" id="UP000824055">
    <property type="component" value="Unassembled WGS sequence"/>
</dbReference>
<sequence length="295" mass="34533">MKQEISILIPTYNHRCFPLVKELARQASLLERLRWEIIVAEDGSTDEWAIEANAQVNSIAHCRQIVLPGNLGRAAIRNYLASRARHSWLLFIDSDMSISLEDYLLRFLSAKGEVIYGGYHVTKKSNPPCLRYRYERAAEHSRELSCRLSRPYHAFRACNFMASGEVMRRYPFDERFSHYGFEETMLAKTFMRHHVPVSHIDAPVDFDCQESDLSFIEKTEEAMRTLHRFETELADMSTLLALARRIERLHLSRPLRFFHHCLGTAMRNALVSKQPPLWQFHLYKLGYLMSIQKRP</sequence>
<comment type="caution">
    <text evidence="2">The sequence shown here is derived from an EMBL/GenBank/DDBJ whole genome shotgun (WGS) entry which is preliminary data.</text>
</comment>
<feature type="domain" description="Glycosyltransferase 2-like" evidence="1">
    <location>
        <begin position="6"/>
        <end position="113"/>
    </location>
</feature>
<evidence type="ECO:0000313" key="2">
    <source>
        <dbReference type="EMBL" id="HIZ69154.1"/>
    </source>
</evidence>
<dbReference type="PANTHER" id="PTHR43685">
    <property type="entry name" value="GLYCOSYLTRANSFERASE"/>
    <property type="match status" value="1"/>
</dbReference>
<proteinExistence type="predicted"/>